<name>A0AAD7CZD0_MYCRO</name>
<dbReference type="AlphaFoldDB" id="A0AAD7CZD0"/>
<feature type="region of interest" description="Disordered" evidence="1">
    <location>
        <begin position="464"/>
        <end position="492"/>
    </location>
</feature>
<keyword evidence="3" id="KW-1185">Reference proteome</keyword>
<protein>
    <submittedName>
        <fullName evidence="2">Uncharacterized protein</fullName>
    </submittedName>
</protein>
<feature type="compositionally biased region" description="Low complexity" evidence="1">
    <location>
        <begin position="471"/>
        <end position="492"/>
    </location>
</feature>
<dbReference type="EMBL" id="JARKIE010000179">
    <property type="protein sequence ID" value="KAJ7670518.1"/>
    <property type="molecule type" value="Genomic_DNA"/>
</dbReference>
<evidence type="ECO:0000313" key="2">
    <source>
        <dbReference type="EMBL" id="KAJ7670518.1"/>
    </source>
</evidence>
<feature type="region of interest" description="Disordered" evidence="1">
    <location>
        <begin position="560"/>
        <end position="579"/>
    </location>
</feature>
<organism evidence="2 3">
    <name type="scientific">Mycena rosella</name>
    <name type="common">Pink bonnet</name>
    <name type="synonym">Agaricus rosellus</name>
    <dbReference type="NCBI Taxonomy" id="1033263"/>
    <lineage>
        <taxon>Eukaryota</taxon>
        <taxon>Fungi</taxon>
        <taxon>Dikarya</taxon>
        <taxon>Basidiomycota</taxon>
        <taxon>Agaricomycotina</taxon>
        <taxon>Agaricomycetes</taxon>
        <taxon>Agaricomycetidae</taxon>
        <taxon>Agaricales</taxon>
        <taxon>Marasmiineae</taxon>
        <taxon>Mycenaceae</taxon>
        <taxon>Mycena</taxon>
    </lineage>
</organism>
<gene>
    <name evidence="2" type="ORF">B0H17DRAFT_198484</name>
</gene>
<comment type="caution">
    <text evidence="2">The sequence shown here is derived from an EMBL/GenBank/DDBJ whole genome shotgun (WGS) entry which is preliminary data.</text>
</comment>
<evidence type="ECO:0000256" key="1">
    <source>
        <dbReference type="SAM" id="MobiDB-lite"/>
    </source>
</evidence>
<proteinExistence type="predicted"/>
<dbReference type="Proteomes" id="UP001221757">
    <property type="component" value="Unassembled WGS sequence"/>
</dbReference>
<accession>A0AAD7CZD0</accession>
<sequence>MPAGYKGAPSSQIFQAAMFSNLGAFVQRALVLGALAGVVYSQTAQTAHAQTYDPFPFSFIGTIDDMKLAGDGPLVGGTLTVNGFVITVPNNTLVTLPSITVAWSELFVNKKPNLPLLGSVSWEATVWGNVVRGERIAGLVYIFQETTQVLQGFITSINYTTGHFIVDNSQECVLNDPLGRYGLPYTANPLWTVDADNPSVHSSTGFPLCIPRNTTDAECPLTNRPQDGSGFYLTSFTMPDPALVAPGGLDPRIMVPLVVGDYITYSGIKAEDGVLEIYSLEGNLGIYTAPGTKPAYITVEAAQYGIIDPNPVLETAETRATAIATDPSTTIQWFAIDVDPCTGTETERNLLLVKPDGTAPIGRTVFRLGKTDASPATREVGFRYSSGTSPGPRGIVAGQFVQPIFDFGFPELISFGANEVPLQFDLIPFLTMGSGPLEFGNYLADALPTPTTVGQLSPWPGNLVPGTRSCAPPSSTSASATSSASASSTPTVTPARDIITLLTATTRNQKGMTTTTVTASTNSRTAQLFLAITGVDNVSAQTMTNLGSGQFTLAISTKGKPSSVTVTSSENGNPVTQAV</sequence>
<reference evidence="2" key="1">
    <citation type="submission" date="2023-03" db="EMBL/GenBank/DDBJ databases">
        <title>Massive genome expansion in bonnet fungi (Mycena s.s.) driven by repeated elements and novel gene families across ecological guilds.</title>
        <authorList>
            <consortium name="Lawrence Berkeley National Laboratory"/>
            <person name="Harder C.B."/>
            <person name="Miyauchi S."/>
            <person name="Viragh M."/>
            <person name="Kuo A."/>
            <person name="Thoen E."/>
            <person name="Andreopoulos B."/>
            <person name="Lu D."/>
            <person name="Skrede I."/>
            <person name="Drula E."/>
            <person name="Henrissat B."/>
            <person name="Morin E."/>
            <person name="Kohler A."/>
            <person name="Barry K."/>
            <person name="LaButti K."/>
            <person name="Morin E."/>
            <person name="Salamov A."/>
            <person name="Lipzen A."/>
            <person name="Mereny Z."/>
            <person name="Hegedus B."/>
            <person name="Baldrian P."/>
            <person name="Stursova M."/>
            <person name="Weitz H."/>
            <person name="Taylor A."/>
            <person name="Grigoriev I.V."/>
            <person name="Nagy L.G."/>
            <person name="Martin F."/>
            <person name="Kauserud H."/>
        </authorList>
    </citation>
    <scope>NUCLEOTIDE SEQUENCE</scope>
    <source>
        <strain evidence="2">CBHHK067</strain>
    </source>
</reference>
<evidence type="ECO:0000313" key="3">
    <source>
        <dbReference type="Proteomes" id="UP001221757"/>
    </source>
</evidence>